<dbReference type="InterPro" id="IPR006501">
    <property type="entry name" value="Pectinesterase_inhib_dom"/>
</dbReference>
<dbReference type="GO" id="GO:0045490">
    <property type="term" value="P:pectin catabolic process"/>
    <property type="evidence" value="ECO:0007669"/>
    <property type="project" value="UniProtKB-UniRule"/>
</dbReference>
<dbReference type="AlphaFoldDB" id="A0A6I9SAA1"/>
<dbReference type="InterPro" id="IPR033131">
    <property type="entry name" value="Pectinesterase_Asp_AS"/>
</dbReference>
<dbReference type="InParanoid" id="A0A6I9SAA1"/>
<dbReference type="Gene3D" id="1.20.140.40">
    <property type="entry name" value="Invertase/pectin methylesterase inhibitor family protein"/>
    <property type="match status" value="1"/>
</dbReference>
<dbReference type="EC" id="3.1.1.11" evidence="4 12"/>
<dbReference type="CDD" id="cd15798">
    <property type="entry name" value="PMEI-like_3"/>
    <property type="match status" value="1"/>
</dbReference>
<dbReference type="KEGG" id="egu:105058581"/>
<comment type="similarity">
    <text evidence="3">In the C-terminal section; belongs to the pectinesterase family.</text>
</comment>
<evidence type="ECO:0000256" key="3">
    <source>
        <dbReference type="ARBA" id="ARBA00007786"/>
    </source>
</evidence>
<dbReference type="Pfam" id="PF01095">
    <property type="entry name" value="Pectinesterase"/>
    <property type="match status" value="1"/>
</dbReference>
<dbReference type="SUPFAM" id="SSF101148">
    <property type="entry name" value="Plant invertase/pectin methylesterase inhibitor"/>
    <property type="match status" value="1"/>
</dbReference>
<evidence type="ECO:0000256" key="10">
    <source>
        <dbReference type="ARBA" id="ARBA00057335"/>
    </source>
</evidence>
<gene>
    <name evidence="15" type="primary">LOC105058581</name>
</gene>
<dbReference type="GeneID" id="105058581"/>
<keyword evidence="6 12" id="KW-0063">Aspartyl esterase</keyword>
<organism evidence="14 15">
    <name type="scientific">Elaeis guineensis var. tenera</name>
    <name type="common">Oil palm</name>
    <dbReference type="NCBI Taxonomy" id="51953"/>
    <lineage>
        <taxon>Eukaryota</taxon>
        <taxon>Viridiplantae</taxon>
        <taxon>Streptophyta</taxon>
        <taxon>Embryophyta</taxon>
        <taxon>Tracheophyta</taxon>
        <taxon>Spermatophyta</taxon>
        <taxon>Magnoliopsida</taxon>
        <taxon>Liliopsida</taxon>
        <taxon>Arecaceae</taxon>
        <taxon>Arecoideae</taxon>
        <taxon>Cocoseae</taxon>
        <taxon>Elaeidinae</taxon>
        <taxon>Elaeis</taxon>
    </lineage>
</organism>
<dbReference type="Pfam" id="PF04043">
    <property type="entry name" value="PMEI"/>
    <property type="match status" value="1"/>
</dbReference>
<feature type="active site" evidence="11">
    <location>
        <position position="406"/>
    </location>
</feature>
<evidence type="ECO:0000313" key="15">
    <source>
        <dbReference type="RefSeq" id="XP_010939847.1"/>
    </source>
</evidence>
<dbReference type="SUPFAM" id="SSF51126">
    <property type="entry name" value="Pectin lyase-like"/>
    <property type="match status" value="1"/>
</dbReference>
<evidence type="ECO:0000256" key="8">
    <source>
        <dbReference type="ARBA" id="ARBA00023180"/>
    </source>
</evidence>
<accession>A0A6I9SAA1</accession>
<evidence type="ECO:0000256" key="9">
    <source>
        <dbReference type="ARBA" id="ARBA00047928"/>
    </source>
</evidence>
<evidence type="ECO:0000259" key="13">
    <source>
        <dbReference type="SMART" id="SM00856"/>
    </source>
</evidence>
<evidence type="ECO:0000313" key="14">
    <source>
        <dbReference type="Proteomes" id="UP000504607"/>
    </source>
</evidence>
<comment type="similarity">
    <text evidence="2">In the N-terminal section; belongs to the PMEI family.</text>
</comment>
<dbReference type="InterPro" id="IPR011050">
    <property type="entry name" value="Pectin_lyase_fold/virulence"/>
</dbReference>
<dbReference type="InterPro" id="IPR012334">
    <property type="entry name" value="Pectin_lyas_fold"/>
</dbReference>
<dbReference type="GO" id="GO:0030599">
    <property type="term" value="F:pectinesterase activity"/>
    <property type="evidence" value="ECO:0007669"/>
    <property type="project" value="UniProtKB-UniRule"/>
</dbReference>
<dbReference type="SMART" id="SM00856">
    <property type="entry name" value="PMEI"/>
    <property type="match status" value="1"/>
</dbReference>
<comment type="catalytic activity">
    <reaction evidence="9 12">
        <text>[(1-&gt;4)-alpha-D-galacturonosyl methyl ester](n) + n H2O = [(1-&gt;4)-alpha-D-galacturonosyl](n) + n methanol + n H(+)</text>
        <dbReference type="Rhea" id="RHEA:22380"/>
        <dbReference type="Rhea" id="RHEA-COMP:14570"/>
        <dbReference type="Rhea" id="RHEA-COMP:14573"/>
        <dbReference type="ChEBI" id="CHEBI:15377"/>
        <dbReference type="ChEBI" id="CHEBI:15378"/>
        <dbReference type="ChEBI" id="CHEBI:17790"/>
        <dbReference type="ChEBI" id="CHEBI:140522"/>
        <dbReference type="ChEBI" id="CHEBI:140523"/>
        <dbReference type="EC" id="3.1.1.11"/>
    </reaction>
</comment>
<comment type="function">
    <text evidence="10">Acts in the modification of cell walls via demethylesterification of cell wall pectin.</text>
</comment>
<dbReference type="FunFam" id="1.20.140.40:FF:000001">
    <property type="entry name" value="Pectinesterase"/>
    <property type="match status" value="1"/>
</dbReference>
<keyword evidence="8" id="KW-0325">Glycoprotein</keyword>
<evidence type="ECO:0000256" key="4">
    <source>
        <dbReference type="ARBA" id="ARBA00013229"/>
    </source>
</evidence>
<dbReference type="GO" id="GO:0004857">
    <property type="term" value="F:enzyme inhibitor activity"/>
    <property type="evidence" value="ECO:0007669"/>
    <property type="project" value="InterPro"/>
</dbReference>
<dbReference type="PANTHER" id="PTHR31707">
    <property type="entry name" value="PECTINESTERASE"/>
    <property type="match status" value="1"/>
</dbReference>
<dbReference type="NCBIfam" id="TIGR01614">
    <property type="entry name" value="PME_inhib"/>
    <property type="match status" value="1"/>
</dbReference>
<evidence type="ECO:0000256" key="11">
    <source>
        <dbReference type="PROSITE-ProRule" id="PRU10040"/>
    </source>
</evidence>
<dbReference type="PROSITE" id="PS00503">
    <property type="entry name" value="PECTINESTERASE_2"/>
    <property type="match status" value="1"/>
</dbReference>
<evidence type="ECO:0000256" key="5">
    <source>
        <dbReference type="ARBA" id="ARBA00022801"/>
    </source>
</evidence>
<sequence length="570" mass="64251">MAYDFEQKRRKEMAVAGSSSILLLLLVVGTVATTMYQADDNVGADTGTMRTTTRSVKLMCATTDYKETCETSLTGIVNTTGISSPKDVLRAAVVAVIDEISKSFSQSRLFKTNDSRVQDAIDDCREMYQDSEEDLKKTLSKIIDTSLESLPEQTLSLKSWLSAVFFYQETCVDGFPDGELKDKMRSAMKTSKELTSNALAMMGQVSDLLMMFTVPESGRRLLSVDESPVMKRGCPSWVSQGDRRLLREHLNVKLLPNVTVAQDGSGDFRTINEAIHKIPPKYDGRYVIYVKEGIYDEAVNLTSKYVNITMYGDGPKKTIVTGNKNFVDGTKTSHTATFVASGEGFMAVDMGFRNTAGPRKHQAVALRVQSDRSIFINCRMEGYQDTLYAQSHRQFYRGCVITGTIDFVFGDASAVFQNCLFLLRRPLDNQKNIVTAHGRAYIHESTGFVIQHCKIKADRSLHKVEDKVESYLGRPWKEYSRTIFMENQISSFIHPAGYLPWDRDFALKTLYYAEYNNRGEGSNVKDRVKWPGFHVIDRGTAKNFTVANFLEGERWIPDRGATALMDLYYR</sequence>
<protein>
    <recommendedName>
        <fullName evidence="4 12">Pectinesterase</fullName>
        <ecNumber evidence="4 12">3.1.1.11</ecNumber>
    </recommendedName>
</protein>
<feature type="domain" description="Pectinesterase inhibitor" evidence="13">
    <location>
        <begin position="51"/>
        <end position="201"/>
    </location>
</feature>
<evidence type="ECO:0000256" key="1">
    <source>
        <dbReference type="ARBA" id="ARBA00005184"/>
    </source>
</evidence>
<dbReference type="FunFam" id="2.160.20.10:FF:000001">
    <property type="entry name" value="Pectinesterase"/>
    <property type="match status" value="1"/>
</dbReference>
<dbReference type="Gene3D" id="2.160.20.10">
    <property type="entry name" value="Single-stranded right-handed beta-helix, Pectin lyase-like"/>
    <property type="match status" value="1"/>
</dbReference>
<dbReference type="RefSeq" id="XP_010939847.1">
    <property type="nucleotide sequence ID" value="XM_010941545.2"/>
</dbReference>
<dbReference type="InterPro" id="IPR000070">
    <property type="entry name" value="Pectinesterase_cat"/>
</dbReference>
<dbReference type="Proteomes" id="UP000504607">
    <property type="component" value="Chromosome 15"/>
</dbReference>
<keyword evidence="14" id="KW-1185">Reference proteome</keyword>
<comment type="pathway">
    <text evidence="1 12">Glycan metabolism; pectin degradation; 2-dehydro-3-deoxy-D-gluconate from pectin: step 1/5.</text>
</comment>
<dbReference type="OrthoDB" id="2019149at2759"/>
<evidence type="ECO:0000256" key="12">
    <source>
        <dbReference type="RuleBase" id="RU000589"/>
    </source>
</evidence>
<name>A0A6I9SAA1_ELAGV</name>
<keyword evidence="7" id="KW-1015">Disulfide bond</keyword>
<proteinExistence type="inferred from homology"/>
<evidence type="ECO:0000256" key="6">
    <source>
        <dbReference type="ARBA" id="ARBA00023085"/>
    </source>
</evidence>
<evidence type="ECO:0000256" key="7">
    <source>
        <dbReference type="ARBA" id="ARBA00023157"/>
    </source>
</evidence>
<dbReference type="UniPathway" id="UPA00545">
    <property type="reaction ID" value="UER00823"/>
</dbReference>
<dbReference type="GO" id="GO:0042545">
    <property type="term" value="P:cell wall modification"/>
    <property type="evidence" value="ECO:0007669"/>
    <property type="project" value="UniProtKB-UniRule"/>
</dbReference>
<keyword evidence="5 12" id="KW-0378">Hydrolase</keyword>
<reference evidence="15" key="1">
    <citation type="submission" date="2025-08" db="UniProtKB">
        <authorList>
            <consortium name="RefSeq"/>
        </authorList>
    </citation>
    <scope>IDENTIFICATION</scope>
</reference>
<dbReference type="InterPro" id="IPR035513">
    <property type="entry name" value="Invertase/methylesterase_inhib"/>
</dbReference>
<evidence type="ECO:0000256" key="2">
    <source>
        <dbReference type="ARBA" id="ARBA00006027"/>
    </source>
</evidence>